<reference evidence="2" key="1">
    <citation type="submission" date="2015-07" db="EMBL/GenBank/DDBJ databases">
        <title>MeaNS - Measles Nucleotide Surveillance Program.</title>
        <authorList>
            <person name="Tran T."/>
            <person name="Druce J."/>
        </authorList>
    </citation>
    <scope>NUCLEOTIDE SEQUENCE</scope>
    <source>
        <strain evidence="2">UCB-OBI-ISO-001</strain>
        <tissue evidence="2">Gonad</tissue>
    </source>
</reference>
<protein>
    <submittedName>
        <fullName evidence="2">Uncharacterized protein</fullName>
    </submittedName>
</protein>
<dbReference type="AlphaFoldDB" id="A0A0L8I538"/>
<name>A0A0L8I538_OCTBM</name>
<dbReference type="EMBL" id="KQ416553">
    <property type="protein sequence ID" value="KOF96474.1"/>
    <property type="molecule type" value="Genomic_DNA"/>
</dbReference>
<feature type="transmembrane region" description="Helical" evidence="1">
    <location>
        <begin position="12"/>
        <end position="37"/>
    </location>
</feature>
<evidence type="ECO:0000256" key="1">
    <source>
        <dbReference type="SAM" id="Phobius"/>
    </source>
</evidence>
<accession>A0A0L8I538</accession>
<keyword evidence="1" id="KW-0812">Transmembrane</keyword>
<sequence length="122" mass="14462">MDYLLRKSQLKLSWSFLLLLLIGICRLPLLGFYRLLLVRFCRLLSNIRQLPSAADTEEVIGCFLSIIYVYVYVDLYVWECVCAQARARVFDCVTFSSRCYYLFHLCLRVHVCVYKNLRVIIF</sequence>
<organism evidence="2">
    <name type="scientific">Octopus bimaculoides</name>
    <name type="common">California two-spotted octopus</name>
    <dbReference type="NCBI Taxonomy" id="37653"/>
    <lineage>
        <taxon>Eukaryota</taxon>
        <taxon>Metazoa</taxon>
        <taxon>Spiralia</taxon>
        <taxon>Lophotrochozoa</taxon>
        <taxon>Mollusca</taxon>
        <taxon>Cephalopoda</taxon>
        <taxon>Coleoidea</taxon>
        <taxon>Octopodiformes</taxon>
        <taxon>Octopoda</taxon>
        <taxon>Incirrata</taxon>
        <taxon>Octopodidae</taxon>
        <taxon>Octopus</taxon>
    </lineage>
</organism>
<gene>
    <name evidence="2" type="ORF">OCBIM_22034790mg</name>
</gene>
<keyword evidence="1" id="KW-1133">Transmembrane helix</keyword>
<proteinExistence type="predicted"/>
<evidence type="ECO:0000313" key="2">
    <source>
        <dbReference type="EMBL" id="KOF96474.1"/>
    </source>
</evidence>
<keyword evidence="1" id="KW-0472">Membrane</keyword>